<dbReference type="GO" id="GO:0016757">
    <property type="term" value="F:glycosyltransferase activity"/>
    <property type="evidence" value="ECO:0007669"/>
    <property type="project" value="UniProtKB-KW"/>
</dbReference>
<evidence type="ECO:0000313" key="4">
    <source>
        <dbReference type="Proteomes" id="UP000006028"/>
    </source>
</evidence>
<dbReference type="EMBL" id="AECU01000025">
    <property type="protein sequence ID" value="EFQ08158.1"/>
    <property type="molecule type" value="Genomic_DNA"/>
</dbReference>
<keyword evidence="3" id="KW-0808">Transferase</keyword>
<accession>E2ZF38</accession>
<evidence type="ECO:0000259" key="2">
    <source>
        <dbReference type="Pfam" id="PF13439"/>
    </source>
</evidence>
<reference evidence="3 4" key="1">
    <citation type="submission" date="2010-08" db="EMBL/GenBank/DDBJ databases">
        <authorList>
            <person name="Weinstock G."/>
            <person name="Sodergren E."/>
            <person name="Clifton S."/>
            <person name="Fulton L."/>
            <person name="Fulton B."/>
            <person name="Courtney L."/>
            <person name="Fronick C."/>
            <person name="Harrison M."/>
            <person name="Strong C."/>
            <person name="Farmer C."/>
            <person name="Delahaunty K."/>
            <person name="Markovic C."/>
            <person name="Hall O."/>
            <person name="Minx P."/>
            <person name="Tomlinson C."/>
            <person name="Mitreva M."/>
            <person name="Hou S."/>
            <person name="Chen J."/>
            <person name="Wollam A."/>
            <person name="Pepin K.H."/>
            <person name="Johnson M."/>
            <person name="Bhonagiri V."/>
            <person name="Zhang X."/>
            <person name="Suruliraj S."/>
            <person name="Warren W."/>
            <person name="Chinwalla A."/>
            <person name="Mardis E.R."/>
            <person name="Wilson R.K."/>
        </authorList>
    </citation>
    <scope>NUCLEOTIDE SEQUENCE [LARGE SCALE GENOMIC DNA]</scope>
    <source>
        <strain evidence="3 4">KLE1255</strain>
    </source>
</reference>
<dbReference type="HOGENOM" id="CLU_717186_0_0_9"/>
<feature type="domain" description="Glycosyl transferase family 1" evidence="1">
    <location>
        <begin position="205"/>
        <end position="357"/>
    </location>
</feature>
<dbReference type="BioCyc" id="FCF748224-HMP:GTSS-1590-MONOMER"/>
<evidence type="ECO:0000259" key="1">
    <source>
        <dbReference type="Pfam" id="PF00534"/>
    </source>
</evidence>
<dbReference type="STRING" id="748224.HMPREF9436_00267"/>
<dbReference type="PANTHER" id="PTHR12526:SF630">
    <property type="entry name" value="GLYCOSYLTRANSFERASE"/>
    <property type="match status" value="1"/>
</dbReference>
<dbReference type="Pfam" id="PF13439">
    <property type="entry name" value="Glyco_transf_4"/>
    <property type="match status" value="1"/>
</dbReference>
<dbReference type="InterPro" id="IPR028098">
    <property type="entry name" value="Glyco_trans_4-like_N"/>
</dbReference>
<dbReference type="Pfam" id="PF00534">
    <property type="entry name" value="Glycos_transf_1"/>
    <property type="match status" value="1"/>
</dbReference>
<proteinExistence type="predicted"/>
<evidence type="ECO:0000313" key="3">
    <source>
        <dbReference type="EMBL" id="EFQ08158.1"/>
    </source>
</evidence>
<dbReference type="Proteomes" id="UP000006028">
    <property type="component" value="Unassembled WGS sequence"/>
</dbReference>
<comment type="caution">
    <text evidence="3">The sequence shown here is derived from an EMBL/GenBank/DDBJ whole genome shotgun (WGS) entry which is preliminary data.</text>
</comment>
<dbReference type="InterPro" id="IPR001296">
    <property type="entry name" value="Glyco_trans_1"/>
</dbReference>
<name>E2ZF38_9FIRM</name>
<dbReference type="OrthoDB" id="9806653at2"/>
<dbReference type="Gene3D" id="3.40.50.2000">
    <property type="entry name" value="Glycogen Phosphorylase B"/>
    <property type="match status" value="2"/>
</dbReference>
<feature type="domain" description="Glycosyltransferase subfamily 4-like N-terminal" evidence="2">
    <location>
        <begin position="73"/>
        <end position="182"/>
    </location>
</feature>
<dbReference type="AlphaFoldDB" id="E2ZF38"/>
<dbReference type="eggNOG" id="COG0438">
    <property type="taxonomic scope" value="Bacteria"/>
</dbReference>
<gene>
    <name evidence="3" type="ORF">HMPREF9436_00267</name>
</gene>
<sequence>MQKKKVLVWETLATVSGGQKMTLTVMDMLSDKFEFCCLIPAEGMMSEELKKRSIPYVLMGDQTLPTGVKGKQVIFRYSWMSVKNVWKSLGVIRKYKPDILYAPGPAALPWSAVCGTLAHKPVIWHLHHIFLDGATKKLLNLCGNWKSVREIIAVSNCVGDQIVNEAAHKKVKVLYNPVDVEKYANGDATKIIVELEAKLGRKLGEGVLILAHIGAITRNKCQSTFVKAVCEIKKRGLPVVGMIIGDVITDADREYKAGIISYIHNHEMERDIYMPGFRRDVVDILAAADCVVVPSSEGLGLVAMEAMCSKTKVVAMNKGGSAELIEAADCGETYVADGSEKDIADAVLKAIKQSNDRLENGYRFCEYHNYNNYGKRLHGVFDCVR</sequence>
<organism evidence="3 4">
    <name type="scientific">Faecalibacterium cf. prausnitzii KLE1255</name>
    <dbReference type="NCBI Taxonomy" id="748224"/>
    <lineage>
        <taxon>Bacteria</taxon>
        <taxon>Bacillati</taxon>
        <taxon>Bacillota</taxon>
        <taxon>Clostridia</taxon>
        <taxon>Eubacteriales</taxon>
        <taxon>Oscillospiraceae</taxon>
        <taxon>Faecalibacterium</taxon>
    </lineage>
</organism>
<dbReference type="RefSeq" id="WP_005937775.1">
    <property type="nucleotide sequence ID" value="NZ_GL538237.1"/>
</dbReference>
<dbReference type="EC" id="2.4.-.-" evidence="3"/>
<dbReference type="SUPFAM" id="SSF53756">
    <property type="entry name" value="UDP-Glycosyltransferase/glycogen phosphorylase"/>
    <property type="match status" value="1"/>
</dbReference>
<keyword evidence="3" id="KW-0328">Glycosyltransferase</keyword>
<protein>
    <submittedName>
        <fullName evidence="3">Glycosyltransferase, group 1 family protein</fullName>
        <ecNumber evidence="3">2.4.-.-</ecNumber>
    </submittedName>
</protein>
<dbReference type="CDD" id="cd03801">
    <property type="entry name" value="GT4_PimA-like"/>
    <property type="match status" value="1"/>
</dbReference>
<dbReference type="PANTHER" id="PTHR12526">
    <property type="entry name" value="GLYCOSYLTRANSFERASE"/>
    <property type="match status" value="1"/>
</dbReference>